<evidence type="ECO:0000256" key="1">
    <source>
        <dbReference type="SAM" id="MobiDB-lite"/>
    </source>
</evidence>
<evidence type="ECO:0008006" key="5">
    <source>
        <dbReference type="Google" id="ProtNLM"/>
    </source>
</evidence>
<feature type="transmembrane region" description="Helical" evidence="2">
    <location>
        <begin position="33"/>
        <end position="57"/>
    </location>
</feature>
<gene>
    <name evidence="3" type="ORF">EHW97_08385</name>
</gene>
<keyword evidence="2" id="KW-0472">Membrane</keyword>
<dbReference type="OrthoDB" id="3748572at2"/>
<feature type="transmembrane region" description="Helical" evidence="2">
    <location>
        <begin position="69"/>
        <end position="86"/>
    </location>
</feature>
<proteinExistence type="predicted"/>
<evidence type="ECO:0000313" key="4">
    <source>
        <dbReference type="Proteomes" id="UP000275225"/>
    </source>
</evidence>
<evidence type="ECO:0000256" key="2">
    <source>
        <dbReference type="SAM" id="Phobius"/>
    </source>
</evidence>
<feature type="region of interest" description="Disordered" evidence="1">
    <location>
        <begin position="125"/>
        <end position="144"/>
    </location>
</feature>
<keyword evidence="2" id="KW-1133">Transmembrane helix</keyword>
<reference evidence="3 4" key="1">
    <citation type="submission" date="2018-11" db="EMBL/GenBank/DDBJ databases">
        <authorList>
            <person name="Li F."/>
        </authorList>
    </citation>
    <scope>NUCLEOTIDE SEQUENCE [LARGE SCALE GENOMIC DNA]</scope>
    <source>
        <strain evidence="3 4">YS17T</strain>
    </source>
</reference>
<protein>
    <recommendedName>
        <fullName evidence="5">ATP synthase protein I</fullName>
    </recommendedName>
</protein>
<dbReference type="Proteomes" id="UP000275225">
    <property type="component" value="Unassembled WGS sequence"/>
</dbReference>
<sequence>MSGPRRITAAVALVVIAVCAAVGASRSGPAGAVSALVGGAVVIVFLGSTAAVLGPMVKVLPHASMATSMLFYLTKIAALLALFIVLQDFTRPAGPLDRVILSGTVIVATIVWLVTRTIDDTRARVPTFDLPDDPDSAPDKLEGQ</sequence>
<organism evidence="3 4">
    <name type="scientific">Aeromicrobium camelliae</name>
    <dbReference type="NCBI Taxonomy" id="1538144"/>
    <lineage>
        <taxon>Bacteria</taxon>
        <taxon>Bacillati</taxon>
        <taxon>Actinomycetota</taxon>
        <taxon>Actinomycetes</taxon>
        <taxon>Propionibacteriales</taxon>
        <taxon>Nocardioidaceae</taxon>
        <taxon>Aeromicrobium</taxon>
    </lineage>
</organism>
<accession>A0A3N6X1Q1</accession>
<keyword evidence="2" id="KW-0812">Transmembrane</keyword>
<name>A0A3N6X1Q1_9ACTN</name>
<dbReference type="EMBL" id="RQJX01000009">
    <property type="protein sequence ID" value="RQN08035.1"/>
    <property type="molecule type" value="Genomic_DNA"/>
</dbReference>
<evidence type="ECO:0000313" key="3">
    <source>
        <dbReference type="EMBL" id="RQN08035.1"/>
    </source>
</evidence>
<comment type="caution">
    <text evidence="3">The sequence shown here is derived from an EMBL/GenBank/DDBJ whole genome shotgun (WGS) entry which is preliminary data.</text>
</comment>
<keyword evidence="4" id="KW-1185">Reference proteome</keyword>
<dbReference type="AlphaFoldDB" id="A0A3N6X1Q1"/>
<dbReference type="RefSeq" id="WP_124236720.1">
    <property type="nucleotide sequence ID" value="NZ_JBHUFI010000016.1"/>
</dbReference>
<feature type="transmembrane region" description="Helical" evidence="2">
    <location>
        <begin position="98"/>
        <end position="115"/>
    </location>
</feature>